<protein>
    <submittedName>
        <fullName evidence="3">Putative salivary secreted kazaltype proteinase inhibitor</fullName>
    </submittedName>
</protein>
<organism evidence="3">
    <name type="scientific">Panstrongylus lignarius</name>
    <dbReference type="NCBI Taxonomy" id="156445"/>
    <lineage>
        <taxon>Eukaryota</taxon>
        <taxon>Metazoa</taxon>
        <taxon>Ecdysozoa</taxon>
        <taxon>Arthropoda</taxon>
        <taxon>Hexapoda</taxon>
        <taxon>Insecta</taxon>
        <taxon>Pterygota</taxon>
        <taxon>Neoptera</taxon>
        <taxon>Paraneoptera</taxon>
        <taxon>Hemiptera</taxon>
        <taxon>Heteroptera</taxon>
        <taxon>Panheteroptera</taxon>
        <taxon>Cimicomorpha</taxon>
        <taxon>Reduviidae</taxon>
        <taxon>Triatominae</taxon>
        <taxon>Panstrongylus</taxon>
    </lineage>
</organism>
<keyword evidence="1" id="KW-0732">Signal</keyword>
<dbReference type="CDD" id="cd00104">
    <property type="entry name" value="KAZAL_FS"/>
    <property type="match status" value="1"/>
</dbReference>
<evidence type="ECO:0000256" key="1">
    <source>
        <dbReference type="SAM" id="SignalP"/>
    </source>
</evidence>
<feature type="chain" id="PRO_5013098636" evidence="1">
    <location>
        <begin position="27"/>
        <end position="92"/>
    </location>
</feature>
<name>A0A224Y3U9_9HEMI</name>
<dbReference type="PROSITE" id="PS51465">
    <property type="entry name" value="KAZAL_2"/>
    <property type="match status" value="1"/>
</dbReference>
<dbReference type="InterPro" id="IPR036058">
    <property type="entry name" value="Kazal_dom_sf"/>
</dbReference>
<dbReference type="EMBL" id="GFTR01001307">
    <property type="protein sequence ID" value="JAW15119.1"/>
    <property type="molecule type" value="Transcribed_RNA"/>
</dbReference>
<accession>A0A224Y3U9</accession>
<dbReference type="SUPFAM" id="SSF100895">
    <property type="entry name" value="Kazal-type serine protease inhibitors"/>
    <property type="match status" value="1"/>
</dbReference>
<evidence type="ECO:0000259" key="2">
    <source>
        <dbReference type="PROSITE" id="PS51465"/>
    </source>
</evidence>
<dbReference type="Gene3D" id="3.30.60.30">
    <property type="match status" value="1"/>
</dbReference>
<dbReference type="Pfam" id="PF07648">
    <property type="entry name" value="Kazal_2"/>
    <property type="match status" value="1"/>
</dbReference>
<sequence length="92" mass="10411">MKLRTSVFSVIVVVVFLCVLDKHVFGEVGCHDSCSLVYEPVCGDNGQEHVRFNSLCELERANSCNNRGRLFTDFEVISDPQCRPRQTYTPPT</sequence>
<evidence type="ECO:0000313" key="3">
    <source>
        <dbReference type="EMBL" id="JAW15119.1"/>
    </source>
</evidence>
<feature type="domain" description="Kazal-like" evidence="2">
    <location>
        <begin position="24"/>
        <end position="84"/>
    </location>
</feature>
<dbReference type="AlphaFoldDB" id="A0A224Y3U9"/>
<dbReference type="InterPro" id="IPR002350">
    <property type="entry name" value="Kazal_dom"/>
</dbReference>
<feature type="signal peptide" evidence="1">
    <location>
        <begin position="1"/>
        <end position="26"/>
    </location>
</feature>
<reference evidence="3" key="1">
    <citation type="journal article" date="2018" name="PLoS Negl. Trop. Dis.">
        <title>An insight into the salivary gland and fat body transcriptome of Panstrongylus lignarius (Hemiptera: Heteroptera), the main vector of Chagas disease in Peru.</title>
        <authorList>
            <person name="Nevoa J.C."/>
            <person name="Mendes M.T."/>
            <person name="da Silva M.V."/>
            <person name="Soares S.C."/>
            <person name="Oliveira C.J.F."/>
            <person name="Ribeiro J.M.C."/>
        </authorList>
    </citation>
    <scope>NUCLEOTIDE SEQUENCE</scope>
</reference>
<proteinExistence type="predicted"/>